<feature type="compositionally biased region" description="Polar residues" evidence="11">
    <location>
        <begin position="814"/>
        <end position="833"/>
    </location>
</feature>
<evidence type="ECO:0000256" key="3">
    <source>
        <dbReference type="ARBA" id="ARBA00022448"/>
    </source>
</evidence>
<keyword evidence="7 10" id="KW-1133">Transmembrane helix</keyword>
<feature type="region of interest" description="Disordered" evidence="11">
    <location>
        <begin position="301"/>
        <end position="326"/>
    </location>
</feature>
<dbReference type="Proteomes" id="UP000078397">
    <property type="component" value="Unassembled WGS sequence"/>
</dbReference>
<dbReference type="GO" id="GO:0030007">
    <property type="term" value="P:intracellular potassium ion homeostasis"/>
    <property type="evidence" value="ECO:0007669"/>
    <property type="project" value="UniProtKB-UniRule"/>
</dbReference>
<protein>
    <recommendedName>
        <fullName evidence="10">Potassium transport protein</fullName>
    </recommendedName>
</protein>
<comment type="similarity">
    <text evidence="2 10">Belongs to the TrkH potassium transport family.</text>
</comment>
<feature type="transmembrane region" description="Helical" evidence="10">
    <location>
        <begin position="489"/>
        <end position="507"/>
    </location>
</feature>
<feature type="transmembrane region" description="Helical" evidence="10">
    <location>
        <begin position="88"/>
        <end position="113"/>
    </location>
</feature>
<keyword evidence="8 10" id="KW-0406">Ion transport</keyword>
<comment type="caution">
    <text evidence="12">The sequence shown here is derived from an EMBL/GenBank/DDBJ whole genome shotgun (WGS) entry which is preliminary data.</text>
</comment>
<evidence type="ECO:0000256" key="11">
    <source>
        <dbReference type="SAM" id="MobiDB-lite"/>
    </source>
</evidence>
<keyword evidence="3 10" id="KW-0813">Transport</keyword>
<dbReference type="RefSeq" id="XP_018146785.1">
    <property type="nucleotide sequence ID" value="XM_018282351.1"/>
</dbReference>
<dbReference type="PANTHER" id="PTHR31064">
    <property type="entry name" value="POTASSIUM TRANSPORT PROTEIN DDB_G0292412-RELATED"/>
    <property type="match status" value="1"/>
</dbReference>
<dbReference type="GO" id="GO:1990573">
    <property type="term" value="P:potassium ion import across plasma membrane"/>
    <property type="evidence" value="ECO:0007669"/>
    <property type="project" value="TreeGrafter"/>
</dbReference>
<dbReference type="Pfam" id="PF02386">
    <property type="entry name" value="TrkH"/>
    <property type="match status" value="1"/>
</dbReference>
<feature type="transmembrane region" description="Helical" evidence="10">
    <location>
        <begin position="706"/>
        <end position="725"/>
    </location>
</feature>
<dbReference type="InterPro" id="IPR051143">
    <property type="entry name" value="TrkH_K-transport"/>
</dbReference>
<dbReference type="InterPro" id="IPR004773">
    <property type="entry name" value="K/Na_transp_Trk1/HKT1"/>
</dbReference>
<feature type="transmembrane region" description="Helical" evidence="10">
    <location>
        <begin position="643"/>
        <end position="663"/>
    </location>
</feature>
<gene>
    <name evidence="12" type="ORF">VFPPC_02752</name>
</gene>
<proteinExistence type="inferred from homology"/>
<feature type="transmembrane region" description="Helical" evidence="10">
    <location>
        <begin position="447"/>
        <end position="469"/>
    </location>
</feature>
<evidence type="ECO:0000256" key="1">
    <source>
        <dbReference type="ARBA" id="ARBA00004141"/>
    </source>
</evidence>
<dbReference type="InterPro" id="IPR003445">
    <property type="entry name" value="Cat_transpt"/>
</dbReference>
<dbReference type="AlphaFoldDB" id="A0A179FYD9"/>
<dbReference type="NCBIfam" id="TIGR00934">
    <property type="entry name" value="2a38euk"/>
    <property type="match status" value="1"/>
</dbReference>
<accession>A0A179FYD9</accession>
<feature type="transmembrane region" description="Helical" evidence="10">
    <location>
        <begin position="617"/>
        <end position="637"/>
    </location>
</feature>
<dbReference type="PIRSF" id="PIRSF002450">
    <property type="entry name" value="K+_transpter_TRK"/>
    <property type="match status" value="1"/>
</dbReference>
<evidence type="ECO:0000256" key="5">
    <source>
        <dbReference type="ARBA" id="ARBA00022692"/>
    </source>
</evidence>
<dbReference type="InterPro" id="IPR015958">
    <property type="entry name" value="Trk1_fungi"/>
</dbReference>
<keyword evidence="6 10" id="KW-0630">Potassium</keyword>
<evidence type="ECO:0000256" key="8">
    <source>
        <dbReference type="ARBA" id="ARBA00023065"/>
    </source>
</evidence>
<reference evidence="12 13" key="1">
    <citation type="journal article" date="2016" name="PLoS Pathog.">
        <title>Biosynthesis of antibiotic leucinostatins in bio-control fungus Purpureocillium lilacinum and their inhibition on phytophthora revealed by genome mining.</title>
        <authorList>
            <person name="Wang G."/>
            <person name="Liu Z."/>
            <person name="Lin R."/>
            <person name="Li E."/>
            <person name="Mao Z."/>
            <person name="Ling J."/>
            <person name="Yang Y."/>
            <person name="Yin W.B."/>
            <person name="Xie B."/>
        </authorList>
    </citation>
    <scope>NUCLEOTIDE SEQUENCE [LARGE SCALE GENOMIC DNA]</scope>
    <source>
        <strain evidence="12">170</strain>
    </source>
</reference>
<name>A0A179FYD9_METCM</name>
<feature type="region of interest" description="Disordered" evidence="11">
    <location>
        <begin position="130"/>
        <end position="168"/>
    </location>
</feature>
<dbReference type="GO" id="GO:0005886">
    <property type="term" value="C:plasma membrane"/>
    <property type="evidence" value="ECO:0007669"/>
    <property type="project" value="InterPro"/>
</dbReference>
<dbReference type="KEGG" id="pchm:VFPPC_02752"/>
<feature type="transmembrane region" description="Helical" evidence="10">
    <location>
        <begin position="582"/>
        <end position="605"/>
    </location>
</feature>
<feature type="transmembrane region" description="Helical" evidence="10">
    <location>
        <begin position="27"/>
        <end position="50"/>
    </location>
</feature>
<feature type="transmembrane region" description="Helical" evidence="10">
    <location>
        <begin position="519"/>
        <end position="543"/>
    </location>
</feature>
<keyword evidence="4 10" id="KW-0633">Potassium transport</keyword>
<comment type="subcellular location">
    <subcellularLocation>
        <location evidence="1">Membrane</location>
        <topology evidence="1">Multi-pass membrane protein</topology>
    </subcellularLocation>
</comment>
<sequence>MLEGALSYVWGQLKAAKPAFLSKKPHFSFITVHYFWIIGATLVGSVAIFIGGKGELAYIDALMFASGANTQAGLNPVDVNLLNGFQQAMIYLFSMTSNPITMHGCVVFLRLYWFEKRFRSWVREIRSRRRTLTKSKSKARNDMHLAEQGVNGRDITLMPPNGRKQRITNDGILLDDDHDEQHKAAGANKSDESDTTTVTDDPPQPVELNPTEKPQHQGQAPGENRRPSFQAHTAITFADTLKRSDGLGDEDTKFPSRRTNAEHIAILERQRNQDDDEVLRIPGPRDAERGLGPRRLEANEMDDDEHRLGRSPTADTFPRGVPQSGPIRERQSTIIIAEPEKHHRREDIEEDVKAIGGTMEALRLRKPRIFNRSQNKYHEDEEDPRPTRAVRTRTMDTIRSVLSSSKTEDMPYLSYTPTMGRNSNFVGLTLEQREELGGIEYRSLRTLAIVLLAYFWGFHLVILACLLPFILHNDHYGEIVVADGVSRTWWGFFTSNVAFMDVGFTLTPDSMISFNTSAFCLMIMWFFIIIGNTGFPVMLRFIIWVSAKLAPVGSGIWEELRFLLDHPRRCFTLLFPSGPNWWLFWILVVLNAVDLLFFMVLDLGGEPIAKLSVSNRVVIGFFQAASTRTAGFSAVAMSEVHPAIPVLYLIMMYISVFPIAISIRRTNVYEEKSLGMYQPHNVEDDQDASALSYVGTHLRRQLSFDLWYVFLGFFIITISEGPKIVARRFTLFDILFEVVSAYGTVGLSMGAAGVNASLCSQFSVVGKLVIVAMEIRGRHRGLPYGLDRAILLPSESRFRKEAEEQEAALARTNTALTHATASGIQRQDTNLTRTRSKSRERGRANSNIVAQLLHPGPVVQRGPSHQRVSSTDSQGPPLGPQRTFSEPNREDEMDELAPLPSTGSRPRNRRADTTPVF</sequence>
<evidence type="ECO:0000313" key="12">
    <source>
        <dbReference type="EMBL" id="OAQ70248.1"/>
    </source>
</evidence>
<dbReference type="STRING" id="1380566.A0A179FYD9"/>
<keyword evidence="9 10" id="KW-0472">Membrane</keyword>
<feature type="region of interest" description="Disordered" evidence="11">
    <location>
        <begin position="182"/>
        <end position="228"/>
    </location>
</feature>
<dbReference type="PANTHER" id="PTHR31064:SF30">
    <property type="entry name" value="HIGH-AFFINITY POTASSIUM TRANSPORT PROTEIN-RELATED"/>
    <property type="match status" value="1"/>
</dbReference>
<dbReference type="GeneID" id="28846345"/>
<organism evidence="12 13">
    <name type="scientific">Pochonia chlamydosporia 170</name>
    <dbReference type="NCBI Taxonomy" id="1380566"/>
    <lineage>
        <taxon>Eukaryota</taxon>
        <taxon>Fungi</taxon>
        <taxon>Dikarya</taxon>
        <taxon>Ascomycota</taxon>
        <taxon>Pezizomycotina</taxon>
        <taxon>Sordariomycetes</taxon>
        <taxon>Hypocreomycetidae</taxon>
        <taxon>Hypocreales</taxon>
        <taxon>Clavicipitaceae</taxon>
        <taxon>Pochonia</taxon>
    </lineage>
</organism>
<evidence type="ECO:0000256" key="10">
    <source>
        <dbReference type="PIRNR" id="PIRNR002450"/>
    </source>
</evidence>
<feature type="region of interest" description="Disordered" evidence="11">
    <location>
        <begin position="814"/>
        <end position="917"/>
    </location>
</feature>
<dbReference type="EMBL" id="LSBJ02000002">
    <property type="protein sequence ID" value="OAQ70248.1"/>
    <property type="molecule type" value="Genomic_DNA"/>
</dbReference>
<keyword evidence="5 10" id="KW-0812">Transmembrane</keyword>
<evidence type="ECO:0000313" key="13">
    <source>
        <dbReference type="Proteomes" id="UP000078397"/>
    </source>
</evidence>
<evidence type="ECO:0000256" key="7">
    <source>
        <dbReference type="ARBA" id="ARBA00022989"/>
    </source>
</evidence>
<evidence type="ECO:0000256" key="9">
    <source>
        <dbReference type="ARBA" id="ARBA00023136"/>
    </source>
</evidence>
<evidence type="ECO:0000256" key="2">
    <source>
        <dbReference type="ARBA" id="ARBA00009137"/>
    </source>
</evidence>
<keyword evidence="13" id="KW-1185">Reference proteome</keyword>
<evidence type="ECO:0000256" key="4">
    <source>
        <dbReference type="ARBA" id="ARBA00022538"/>
    </source>
</evidence>
<dbReference type="GO" id="GO:0140107">
    <property type="term" value="F:high-affinity potassium ion transmembrane transporter activity"/>
    <property type="evidence" value="ECO:0007669"/>
    <property type="project" value="TreeGrafter"/>
</dbReference>
<evidence type="ECO:0000256" key="6">
    <source>
        <dbReference type="ARBA" id="ARBA00022958"/>
    </source>
</evidence>
<dbReference type="OrthoDB" id="9999863at2759"/>